<protein>
    <recommendedName>
        <fullName evidence="10">Myb-like DNA-binding domain containing protein</fullName>
    </recommendedName>
</protein>
<evidence type="ECO:0000256" key="4">
    <source>
        <dbReference type="ARBA" id="ARBA00023242"/>
    </source>
</evidence>
<sequence length="812" mass="92792">MSSTYLRDYIDRELENCLPNLNPETRSRLANIAEAFVNNQVSFNYALNVFTECSCPPSLITKFAHIKAVGGDPLPMANTAQSTSNSIPKEPSQPSIQESQPKLNDTRADQASGFSSSSTNVVQPGLSFPQEQARTDQYSIYKPNTKQNNNNGFEILNMNENTNFQNNFCLTKSYTRKKAAVWTEEEDLRLLTAVSRFGNHDWRMISAFVGSGRTSSQCNQRWTRALNPSISHHPWTPQEDQKLFDLVSQMGECGWRKIASYLNGRTDLQCRHRYLQMKRTKEKEIQKENEMKMNSGSGISSTAIPPFRNLPISNLPQEMISPDSNATLHQNNFPQNHFCLPPQNVAPFVIVQNNIINYNYPVNQNLPLSLNSAEIPISENSNAKNDLNDQPNSNNIIRINNDEKPANNIKIDEELLNSLINGNMPSPSAITSLPPLETIKEIPFQRVPPLLFKRNNNNYSILNQMININHPRSFTSRFDFFKEVVDKQNITFLKTPEGINFIKSNVCINGSYSTRDKFNNNKSNHGYSRDTKSIYCDPTISIYAVIMEKPIFLKSLLQAQFELELQKEHPDILKNIIYQGIFQKKVDILNLSIKSHSDRCFDVILDFIKEVNINEQIISIDFGMPTALYTAIMYDNDHALNSLLETKPSPIIYESKGEYDSPFMLSIKKFNKISISFYMKYIENDPKKIEKLKKIKYKQGNLLDFIETTEFFSEIKDYNVMVRSSLIKDHATSEFISILMNNDDDSDKDISNSSTLTRDIQSQENDPQLSKDVNHINKCSYEGCNNSSHLMVCNLCNKYFCDEHLVSHACSF</sequence>
<dbReference type="Gene3D" id="1.10.10.60">
    <property type="entry name" value="Homeodomain-like"/>
    <property type="match status" value="2"/>
</dbReference>
<gene>
    <name evidence="8" type="ORF">M9Y10_035795</name>
</gene>
<feature type="compositionally biased region" description="Polar residues" evidence="5">
    <location>
        <begin position="112"/>
        <end position="122"/>
    </location>
</feature>
<reference evidence="8 9" key="1">
    <citation type="submission" date="2024-04" db="EMBL/GenBank/DDBJ databases">
        <title>Tritrichomonas musculus Genome.</title>
        <authorList>
            <person name="Alves-Ferreira E."/>
            <person name="Grigg M."/>
            <person name="Lorenzi H."/>
            <person name="Galac M."/>
        </authorList>
    </citation>
    <scope>NUCLEOTIDE SEQUENCE [LARGE SCALE GENOMIC DNA]</scope>
    <source>
        <strain evidence="8 9">EAF2021</strain>
    </source>
</reference>
<organism evidence="8 9">
    <name type="scientific">Tritrichomonas musculus</name>
    <dbReference type="NCBI Taxonomy" id="1915356"/>
    <lineage>
        <taxon>Eukaryota</taxon>
        <taxon>Metamonada</taxon>
        <taxon>Parabasalia</taxon>
        <taxon>Tritrichomonadida</taxon>
        <taxon>Tritrichomonadidae</taxon>
        <taxon>Tritrichomonas</taxon>
    </lineage>
</organism>
<feature type="domain" description="HTH myb-type" evidence="7">
    <location>
        <begin position="176"/>
        <end position="226"/>
    </location>
</feature>
<dbReference type="SUPFAM" id="SSF118310">
    <property type="entry name" value="AN1-like Zinc finger"/>
    <property type="match status" value="1"/>
</dbReference>
<feature type="region of interest" description="Disordered" evidence="5">
    <location>
        <begin position="749"/>
        <end position="770"/>
    </location>
</feature>
<dbReference type="PROSITE" id="PS50090">
    <property type="entry name" value="MYB_LIKE"/>
    <property type="match status" value="2"/>
</dbReference>
<dbReference type="PANTHER" id="PTHR46621:SF1">
    <property type="entry name" value="SNRNA-ACTIVATING PROTEIN COMPLEX SUBUNIT 4"/>
    <property type="match status" value="1"/>
</dbReference>
<feature type="domain" description="Myb-like" evidence="6">
    <location>
        <begin position="174"/>
        <end position="226"/>
    </location>
</feature>
<comment type="caution">
    <text evidence="8">The sequence shown here is derived from an EMBL/GenBank/DDBJ whole genome shotgun (WGS) entry which is preliminary data.</text>
</comment>
<evidence type="ECO:0000256" key="2">
    <source>
        <dbReference type="ARBA" id="ARBA00023125"/>
    </source>
</evidence>
<evidence type="ECO:0000259" key="7">
    <source>
        <dbReference type="PROSITE" id="PS51294"/>
    </source>
</evidence>
<evidence type="ECO:0008006" key="10">
    <source>
        <dbReference type="Google" id="ProtNLM"/>
    </source>
</evidence>
<feature type="compositionally biased region" description="Polar residues" evidence="5">
    <location>
        <begin position="78"/>
        <end position="103"/>
    </location>
</feature>
<dbReference type="InterPro" id="IPR001005">
    <property type="entry name" value="SANT/Myb"/>
</dbReference>
<evidence type="ECO:0000313" key="8">
    <source>
        <dbReference type="EMBL" id="KAK8834127.1"/>
    </source>
</evidence>
<evidence type="ECO:0000259" key="6">
    <source>
        <dbReference type="PROSITE" id="PS50090"/>
    </source>
</evidence>
<dbReference type="SUPFAM" id="SSF46689">
    <property type="entry name" value="Homeodomain-like"/>
    <property type="match status" value="1"/>
</dbReference>
<keyword evidence="3" id="KW-0804">Transcription</keyword>
<dbReference type="PROSITE" id="PS51294">
    <property type="entry name" value="HTH_MYB"/>
    <property type="match status" value="2"/>
</dbReference>
<dbReference type="Proteomes" id="UP001470230">
    <property type="component" value="Unassembled WGS sequence"/>
</dbReference>
<keyword evidence="1" id="KW-0805">Transcription regulation</keyword>
<evidence type="ECO:0000313" key="9">
    <source>
        <dbReference type="Proteomes" id="UP001470230"/>
    </source>
</evidence>
<dbReference type="InterPro" id="IPR051575">
    <property type="entry name" value="Myb-like_DNA-bd"/>
</dbReference>
<proteinExistence type="predicted"/>
<dbReference type="InterPro" id="IPR017930">
    <property type="entry name" value="Myb_dom"/>
</dbReference>
<name>A0ABR2GJL8_9EUKA</name>
<keyword evidence="9" id="KW-1185">Reference proteome</keyword>
<dbReference type="EMBL" id="JAPFFF010000496">
    <property type="protein sequence ID" value="KAK8834127.1"/>
    <property type="molecule type" value="Genomic_DNA"/>
</dbReference>
<keyword evidence="2" id="KW-0238">DNA-binding</keyword>
<dbReference type="SMART" id="SM00717">
    <property type="entry name" value="SANT"/>
    <property type="match status" value="2"/>
</dbReference>
<accession>A0ABR2GJL8</accession>
<feature type="compositionally biased region" description="Polar residues" evidence="5">
    <location>
        <begin position="755"/>
        <end position="768"/>
    </location>
</feature>
<dbReference type="CDD" id="cd00167">
    <property type="entry name" value="SANT"/>
    <property type="match status" value="2"/>
</dbReference>
<feature type="domain" description="HTH myb-type" evidence="7">
    <location>
        <begin position="227"/>
        <end position="282"/>
    </location>
</feature>
<dbReference type="PANTHER" id="PTHR46621">
    <property type="entry name" value="SNRNA-ACTIVATING PROTEIN COMPLEX SUBUNIT 4"/>
    <property type="match status" value="1"/>
</dbReference>
<dbReference type="Pfam" id="PF13921">
    <property type="entry name" value="Myb_DNA-bind_6"/>
    <property type="match status" value="1"/>
</dbReference>
<feature type="domain" description="Myb-like" evidence="6">
    <location>
        <begin position="227"/>
        <end position="278"/>
    </location>
</feature>
<evidence type="ECO:0000256" key="3">
    <source>
        <dbReference type="ARBA" id="ARBA00023163"/>
    </source>
</evidence>
<feature type="region of interest" description="Disordered" evidence="5">
    <location>
        <begin position="75"/>
        <end position="124"/>
    </location>
</feature>
<evidence type="ECO:0000256" key="1">
    <source>
        <dbReference type="ARBA" id="ARBA00023015"/>
    </source>
</evidence>
<keyword evidence="4" id="KW-0539">Nucleus</keyword>
<dbReference type="InterPro" id="IPR009057">
    <property type="entry name" value="Homeodomain-like_sf"/>
</dbReference>
<evidence type="ECO:0000256" key="5">
    <source>
        <dbReference type="SAM" id="MobiDB-lite"/>
    </source>
</evidence>
<dbReference type="InterPro" id="IPR035896">
    <property type="entry name" value="AN1-like_Znf"/>
</dbReference>